<evidence type="ECO:0000313" key="8">
    <source>
        <dbReference type="Proteomes" id="UP000028602"/>
    </source>
</evidence>
<feature type="transmembrane region" description="Helical" evidence="5">
    <location>
        <begin position="200"/>
        <end position="218"/>
    </location>
</feature>
<dbReference type="InterPro" id="IPR050367">
    <property type="entry name" value="APC_superfamily"/>
</dbReference>
<name>A0A085JPY1_9GAMM</name>
<keyword evidence="3 5" id="KW-1133">Transmembrane helix</keyword>
<protein>
    <recommendedName>
        <fullName evidence="6">Amino acid permease/ SLC12A domain-containing protein</fullName>
    </recommendedName>
</protein>
<dbReference type="Gene3D" id="1.20.1740.10">
    <property type="entry name" value="Amino acid/polyamine transporter I"/>
    <property type="match status" value="1"/>
</dbReference>
<feature type="transmembrane region" description="Helical" evidence="5">
    <location>
        <begin position="348"/>
        <end position="369"/>
    </location>
</feature>
<feature type="transmembrane region" description="Helical" evidence="5">
    <location>
        <begin position="162"/>
        <end position="180"/>
    </location>
</feature>
<dbReference type="Proteomes" id="UP000028602">
    <property type="component" value="Unassembled WGS sequence"/>
</dbReference>
<evidence type="ECO:0000313" key="7">
    <source>
        <dbReference type="EMBL" id="KFD22527.1"/>
    </source>
</evidence>
<evidence type="ECO:0000256" key="4">
    <source>
        <dbReference type="ARBA" id="ARBA00023136"/>
    </source>
</evidence>
<accession>A0A085JPY1</accession>
<dbReference type="PANTHER" id="PTHR42770:SF16">
    <property type="entry name" value="AMINO ACID PERMEASE"/>
    <property type="match status" value="1"/>
</dbReference>
<comment type="subcellular location">
    <subcellularLocation>
        <location evidence="1">Membrane</location>
        <topology evidence="1">Multi-pass membrane protein</topology>
    </subcellularLocation>
</comment>
<dbReference type="EMBL" id="JMPR01000004">
    <property type="protein sequence ID" value="KFD22527.1"/>
    <property type="molecule type" value="Genomic_DNA"/>
</dbReference>
<evidence type="ECO:0000259" key="6">
    <source>
        <dbReference type="Pfam" id="PF00324"/>
    </source>
</evidence>
<keyword evidence="4 5" id="KW-0472">Membrane</keyword>
<keyword evidence="2 5" id="KW-0812">Transmembrane</keyword>
<feature type="transmembrane region" description="Helical" evidence="5">
    <location>
        <begin position="56"/>
        <end position="77"/>
    </location>
</feature>
<evidence type="ECO:0000256" key="5">
    <source>
        <dbReference type="SAM" id="Phobius"/>
    </source>
</evidence>
<dbReference type="GO" id="GO:0005886">
    <property type="term" value="C:plasma membrane"/>
    <property type="evidence" value="ECO:0007669"/>
    <property type="project" value="UniProtKB-SubCell"/>
</dbReference>
<evidence type="ECO:0000256" key="2">
    <source>
        <dbReference type="ARBA" id="ARBA00022692"/>
    </source>
</evidence>
<dbReference type="PIRSF" id="PIRSF006060">
    <property type="entry name" value="AA_transporter"/>
    <property type="match status" value="1"/>
</dbReference>
<organism evidence="7 8">
    <name type="scientific">Tatumella ptyseos ATCC 33301</name>
    <dbReference type="NCBI Taxonomy" id="1005995"/>
    <lineage>
        <taxon>Bacteria</taxon>
        <taxon>Pseudomonadati</taxon>
        <taxon>Pseudomonadota</taxon>
        <taxon>Gammaproteobacteria</taxon>
        <taxon>Enterobacterales</taxon>
        <taxon>Erwiniaceae</taxon>
        <taxon>Tatumella</taxon>
    </lineage>
</organism>
<dbReference type="eggNOG" id="COG0531">
    <property type="taxonomic scope" value="Bacteria"/>
</dbReference>
<feature type="transmembrane region" description="Helical" evidence="5">
    <location>
        <begin position="12"/>
        <end position="36"/>
    </location>
</feature>
<dbReference type="PANTHER" id="PTHR42770">
    <property type="entry name" value="AMINO ACID TRANSPORTER-RELATED"/>
    <property type="match status" value="1"/>
</dbReference>
<sequence>MSDSKSTLKSAGLSGNLGVGSIVFMVIAAAAPLTVIGGNVPLAIGIGNGAGAPFGFLIASLILLVFAVGFVSMTPYVKDAGAFYSYITQGLGLRAGMGAAWLALVTYTTIQAGVYGYMGWAVNDLVVHYGGTAHPWWLYSVLAIAAVAILGYRHIELSSKILGIALVLEIGVVLIMNFSVLSKGGASGINLDSFEPSTAFSHGLGMAVLFALTGFIGFESTAIFRDESRNPGKTIPRATYLAVVIIGVFYTFSTWAMVEATGASHAVTVANNTLNGNGNMLLDIARQYNGALLSNIIQVLLISSIFACVLSFHNVLARYKYVLSGQGYMPKFLSEVHHQHKSPSNASLVQSATALVLIVICALCKLQPLTQVFGYMAGIATVGIVLLMLLTSLSVVVFFNKNKSLVQGRHWKTRVLPGVSVLTLSASLIMVLSNFTTLTGGSILVSALLAVIPVLALVGGYLVINKQQLLVAGMES</sequence>
<dbReference type="AlphaFoldDB" id="A0A085JPY1"/>
<evidence type="ECO:0000256" key="3">
    <source>
        <dbReference type="ARBA" id="ARBA00022989"/>
    </source>
</evidence>
<keyword evidence="8" id="KW-1185">Reference proteome</keyword>
<gene>
    <name evidence="7" type="ORF">GTPT_0100</name>
</gene>
<feature type="transmembrane region" description="Helical" evidence="5">
    <location>
        <begin position="136"/>
        <end position="155"/>
    </location>
</feature>
<feature type="transmembrane region" description="Helical" evidence="5">
    <location>
        <begin position="443"/>
        <end position="464"/>
    </location>
</feature>
<comment type="caution">
    <text evidence="7">The sequence shown here is derived from an EMBL/GenBank/DDBJ whole genome shotgun (WGS) entry which is preliminary data.</text>
</comment>
<dbReference type="InterPro" id="IPR004841">
    <property type="entry name" value="AA-permease/SLC12A_dom"/>
</dbReference>
<feature type="transmembrane region" description="Helical" evidence="5">
    <location>
        <begin position="98"/>
        <end position="116"/>
    </location>
</feature>
<dbReference type="GO" id="GO:0022857">
    <property type="term" value="F:transmembrane transporter activity"/>
    <property type="evidence" value="ECO:0007669"/>
    <property type="project" value="InterPro"/>
</dbReference>
<dbReference type="OrthoDB" id="9804700at2"/>
<feature type="transmembrane region" description="Helical" evidence="5">
    <location>
        <begin position="238"/>
        <end position="258"/>
    </location>
</feature>
<feature type="transmembrane region" description="Helical" evidence="5">
    <location>
        <begin position="411"/>
        <end position="431"/>
    </location>
</feature>
<feature type="domain" description="Amino acid permease/ SLC12A" evidence="6">
    <location>
        <begin position="23"/>
        <end position="464"/>
    </location>
</feature>
<feature type="transmembrane region" description="Helical" evidence="5">
    <location>
        <begin position="375"/>
        <end position="399"/>
    </location>
</feature>
<dbReference type="Pfam" id="PF00324">
    <property type="entry name" value="AA_permease"/>
    <property type="match status" value="1"/>
</dbReference>
<feature type="transmembrane region" description="Helical" evidence="5">
    <location>
        <begin position="296"/>
        <end position="316"/>
    </location>
</feature>
<proteinExistence type="predicted"/>
<reference evidence="7 8" key="1">
    <citation type="submission" date="2014-05" db="EMBL/GenBank/DDBJ databases">
        <title>ATOL: Assembling a taxonomically balanced genome-scale reconstruction of the evolutionary history of the Enterobacteriaceae.</title>
        <authorList>
            <person name="Plunkett G.III."/>
            <person name="Neeno-Eckwall E.C."/>
            <person name="Glasner J.D."/>
            <person name="Perna N.T."/>
        </authorList>
    </citation>
    <scope>NUCLEOTIDE SEQUENCE [LARGE SCALE GENOMIC DNA]</scope>
    <source>
        <strain evidence="7 8">ATCC 33301</strain>
    </source>
</reference>
<evidence type="ECO:0000256" key="1">
    <source>
        <dbReference type="ARBA" id="ARBA00004141"/>
    </source>
</evidence>
<dbReference type="RefSeq" id="WP_051170873.1">
    <property type="nucleotide sequence ID" value="NZ_ATMJ01000039.1"/>
</dbReference>